<dbReference type="InterPro" id="IPR004365">
    <property type="entry name" value="NA-bd_OB_tRNA"/>
</dbReference>
<dbReference type="HAMAP" id="MF_00252">
    <property type="entry name" value="Lys_tRNA_synth_class2"/>
    <property type="match status" value="1"/>
</dbReference>
<evidence type="ECO:0000256" key="2">
    <source>
        <dbReference type="ARBA" id="ARBA00022723"/>
    </source>
</evidence>
<feature type="domain" description="Aminoacyl-transfer RNA synthetases class-II family profile" evidence="9">
    <location>
        <begin position="176"/>
        <end position="483"/>
    </location>
</feature>
<evidence type="ECO:0000256" key="4">
    <source>
        <dbReference type="ARBA" id="ARBA00022840"/>
    </source>
</evidence>
<dbReference type="GO" id="GO:0004824">
    <property type="term" value="F:lysine-tRNA ligase activity"/>
    <property type="evidence" value="ECO:0007669"/>
    <property type="project" value="UniProtKB-UniRule"/>
</dbReference>
<dbReference type="GO" id="GO:0005829">
    <property type="term" value="C:cytosol"/>
    <property type="evidence" value="ECO:0007669"/>
    <property type="project" value="TreeGrafter"/>
</dbReference>
<keyword evidence="5 7" id="KW-0030">Aminoacyl-tRNA synthetase</keyword>
<gene>
    <name evidence="7 10" type="primary">lysS</name>
    <name evidence="10" type="ORF">UX33_C0001G0002</name>
</gene>
<evidence type="ECO:0000313" key="10">
    <source>
        <dbReference type="EMBL" id="KKU22969.1"/>
    </source>
</evidence>
<dbReference type="EC" id="6.1.1.6" evidence="7"/>
<keyword evidence="4 7" id="KW-0067">ATP-binding</keyword>
<dbReference type="InterPro" id="IPR045864">
    <property type="entry name" value="aa-tRNA-synth_II/BPL/LPL"/>
</dbReference>
<dbReference type="PANTHER" id="PTHR42918">
    <property type="entry name" value="LYSYL-TRNA SYNTHETASE"/>
    <property type="match status" value="1"/>
</dbReference>
<dbReference type="Pfam" id="PF00152">
    <property type="entry name" value="tRNA-synt_2"/>
    <property type="match status" value="1"/>
</dbReference>
<dbReference type="InterPro" id="IPR002313">
    <property type="entry name" value="Lys-tRNA-ligase_II"/>
</dbReference>
<dbReference type="InterPro" id="IPR044136">
    <property type="entry name" value="Lys-tRNA-ligase_II_N"/>
</dbReference>
<comment type="caution">
    <text evidence="10">The sequence shown here is derived from an EMBL/GenBank/DDBJ whole genome shotgun (WGS) entry which is preliminary data.</text>
</comment>
<dbReference type="InterPro" id="IPR012340">
    <property type="entry name" value="NA-bd_OB-fold"/>
</dbReference>
<dbReference type="PRINTS" id="PR00982">
    <property type="entry name" value="TRNASYNTHLYS"/>
</dbReference>
<accession>A0A0G1NQM3</accession>
<reference evidence="10 11" key="1">
    <citation type="journal article" date="2015" name="Nature">
        <title>rRNA introns, odd ribosomes, and small enigmatic genomes across a large radiation of phyla.</title>
        <authorList>
            <person name="Brown C.T."/>
            <person name="Hug L.A."/>
            <person name="Thomas B.C."/>
            <person name="Sharon I."/>
            <person name="Castelle C.J."/>
            <person name="Singh A."/>
            <person name="Wilkins M.J."/>
            <person name="Williams K.H."/>
            <person name="Banfield J.F."/>
        </authorList>
    </citation>
    <scope>NUCLEOTIDE SEQUENCE [LARGE SCALE GENOMIC DNA]</scope>
</reference>
<evidence type="ECO:0000259" key="9">
    <source>
        <dbReference type="PROSITE" id="PS50862"/>
    </source>
</evidence>
<dbReference type="GO" id="GO:0005524">
    <property type="term" value="F:ATP binding"/>
    <property type="evidence" value="ECO:0007669"/>
    <property type="project" value="UniProtKB-UniRule"/>
</dbReference>
<evidence type="ECO:0000256" key="1">
    <source>
        <dbReference type="ARBA" id="ARBA00022598"/>
    </source>
</evidence>
<dbReference type="GO" id="GO:0000287">
    <property type="term" value="F:magnesium ion binding"/>
    <property type="evidence" value="ECO:0007669"/>
    <property type="project" value="UniProtKB-UniRule"/>
</dbReference>
<dbReference type="NCBIfam" id="TIGR00499">
    <property type="entry name" value="lysS_bact"/>
    <property type="match status" value="1"/>
</dbReference>
<dbReference type="PANTHER" id="PTHR42918:SF15">
    <property type="entry name" value="LYSINE--TRNA LIGASE, CHLOROPLASTIC_MITOCHONDRIAL"/>
    <property type="match status" value="1"/>
</dbReference>
<dbReference type="Gene3D" id="2.40.50.140">
    <property type="entry name" value="Nucleic acid-binding proteins"/>
    <property type="match status" value="1"/>
</dbReference>
<dbReference type="SUPFAM" id="SSF50249">
    <property type="entry name" value="Nucleic acid-binding proteins"/>
    <property type="match status" value="1"/>
</dbReference>
<dbReference type="AlphaFoldDB" id="A0A0G1NQM3"/>
<dbReference type="InterPro" id="IPR018149">
    <property type="entry name" value="Lys-tRNA-synth_II_C"/>
</dbReference>
<sequence length="485" mass="55929">MSLEEIRKIRLDKLETVKKAGFNPYPAATSRTHSAAQAVAAFSELSQANQKIVLAGRVRSLREHGGSTFAHVEDGTGLIQIYFKKDELGEERYKFFLENFDVGDFIEAVGVLFQTKKGEITLRVSDFKMLAKSLLPLPEKWHGLTDVEERLRKRYLDLIMAPEIRELFVKKNIFWQSFRNYLLERGFMEVDTPALETVPGGADAEPFVTRYNALDMDVYLRISLELPLKKLIVGGFEKVFEIGKIFRNEGISAEHLQDYLQLEFYWAYADYETLMEFVEAMYKKMIQDVTGGLVTAFKGQTIDWSGKWPRVDYFELANRELGIDLEKQSRDELFALAQKHNLNPEPHLGWGRLVDLIFKKQIRHKLVQPIFLMNPPVEIEPLAKRLENNPRKVQRVQVVACGTELGKGFSELNDPIDQRERFEEQMKLREQGDKEAQRLDEDFLIALEYGMPPTAGFGVSERLFAVLMDKPVRETVFFPAMKPKT</sequence>
<keyword evidence="3 7" id="KW-0547">Nucleotide-binding</keyword>
<comment type="subunit">
    <text evidence="7">Homodimer.</text>
</comment>
<dbReference type="NCBIfam" id="NF001756">
    <property type="entry name" value="PRK00484.1"/>
    <property type="match status" value="1"/>
</dbReference>
<dbReference type="SUPFAM" id="SSF55681">
    <property type="entry name" value="Class II aaRS and biotin synthetases"/>
    <property type="match status" value="1"/>
</dbReference>
<dbReference type="InterPro" id="IPR004364">
    <property type="entry name" value="Aa-tRNA-synt_II"/>
</dbReference>
<dbReference type="Gene3D" id="3.30.930.10">
    <property type="entry name" value="Bira Bifunctional Protein, Domain 2"/>
    <property type="match status" value="1"/>
</dbReference>
<dbReference type="GO" id="GO:0006430">
    <property type="term" value="P:lysyl-tRNA aminoacylation"/>
    <property type="evidence" value="ECO:0007669"/>
    <property type="project" value="UniProtKB-UniRule"/>
</dbReference>
<evidence type="ECO:0000256" key="7">
    <source>
        <dbReference type="HAMAP-Rule" id="MF_00252"/>
    </source>
</evidence>
<comment type="subcellular location">
    <subcellularLocation>
        <location evidence="7">Cytoplasm</location>
    </subcellularLocation>
</comment>
<evidence type="ECO:0000256" key="6">
    <source>
        <dbReference type="ARBA" id="ARBA00048573"/>
    </source>
</evidence>
<dbReference type="CDD" id="cd04322">
    <property type="entry name" value="LysRS_N"/>
    <property type="match status" value="1"/>
</dbReference>
<comment type="cofactor">
    <cofactor evidence="7 8">
        <name>Mg(2+)</name>
        <dbReference type="ChEBI" id="CHEBI:18420"/>
    </cofactor>
    <text evidence="7 8">Binds 3 Mg(2+) ions per subunit.</text>
</comment>
<dbReference type="PROSITE" id="PS50862">
    <property type="entry name" value="AA_TRNA_LIGASE_II"/>
    <property type="match status" value="1"/>
</dbReference>
<keyword evidence="7" id="KW-0963">Cytoplasm</keyword>
<keyword evidence="2 7" id="KW-0479">Metal-binding</keyword>
<dbReference type="EMBL" id="LCLU01000001">
    <property type="protein sequence ID" value="KKU22969.1"/>
    <property type="molecule type" value="Genomic_DNA"/>
</dbReference>
<dbReference type="PATRIC" id="fig|1618619.3.peg.2"/>
<dbReference type="InterPro" id="IPR006195">
    <property type="entry name" value="aa-tRNA-synth_II"/>
</dbReference>
<evidence type="ECO:0000256" key="8">
    <source>
        <dbReference type="RuleBase" id="RU000336"/>
    </source>
</evidence>
<keyword evidence="7 8" id="KW-0460">Magnesium</keyword>
<feature type="binding site" evidence="7">
    <location>
        <position position="404"/>
    </location>
    <ligand>
        <name>Mg(2+)</name>
        <dbReference type="ChEBI" id="CHEBI:18420"/>
        <label>2</label>
    </ligand>
</feature>
<evidence type="ECO:0000256" key="5">
    <source>
        <dbReference type="ARBA" id="ARBA00023146"/>
    </source>
</evidence>
<dbReference type="GO" id="GO:0000049">
    <property type="term" value="F:tRNA binding"/>
    <property type="evidence" value="ECO:0007669"/>
    <property type="project" value="TreeGrafter"/>
</dbReference>
<dbReference type="Proteomes" id="UP000034569">
    <property type="component" value="Unassembled WGS sequence"/>
</dbReference>
<protein>
    <recommendedName>
        <fullName evidence="7">Lysine--tRNA ligase</fullName>
        <ecNumber evidence="7">6.1.1.6</ecNumber>
    </recommendedName>
    <alternativeName>
        <fullName evidence="7">Lysyl-tRNA synthetase</fullName>
        <shortName evidence="7">LysRS</shortName>
    </alternativeName>
</protein>
<comment type="similarity">
    <text evidence="7">Belongs to the class-II aminoacyl-tRNA synthetase family.</text>
</comment>
<keyword evidence="1 7" id="KW-0436">Ligase</keyword>
<dbReference type="Pfam" id="PF01336">
    <property type="entry name" value="tRNA_anti-codon"/>
    <property type="match status" value="1"/>
</dbReference>
<evidence type="ECO:0000256" key="3">
    <source>
        <dbReference type="ARBA" id="ARBA00022741"/>
    </source>
</evidence>
<organism evidence="10 11">
    <name type="scientific">Candidatus Azambacteria bacterium GW2011_GWC1_46_13</name>
    <dbReference type="NCBI Taxonomy" id="1618619"/>
    <lineage>
        <taxon>Bacteria</taxon>
        <taxon>Candidatus Azamiibacteriota</taxon>
    </lineage>
</organism>
<proteinExistence type="inferred from homology"/>
<comment type="catalytic activity">
    <reaction evidence="6 7 8">
        <text>tRNA(Lys) + L-lysine + ATP = L-lysyl-tRNA(Lys) + AMP + diphosphate</text>
        <dbReference type="Rhea" id="RHEA:20792"/>
        <dbReference type="Rhea" id="RHEA-COMP:9696"/>
        <dbReference type="Rhea" id="RHEA-COMP:9697"/>
        <dbReference type="ChEBI" id="CHEBI:30616"/>
        <dbReference type="ChEBI" id="CHEBI:32551"/>
        <dbReference type="ChEBI" id="CHEBI:33019"/>
        <dbReference type="ChEBI" id="CHEBI:78442"/>
        <dbReference type="ChEBI" id="CHEBI:78529"/>
        <dbReference type="ChEBI" id="CHEBI:456215"/>
        <dbReference type="EC" id="6.1.1.6"/>
    </reaction>
</comment>
<feature type="binding site" evidence="7">
    <location>
        <position position="404"/>
    </location>
    <ligand>
        <name>Mg(2+)</name>
        <dbReference type="ChEBI" id="CHEBI:18420"/>
        <label>1</label>
    </ligand>
</feature>
<comment type="caution">
    <text evidence="7">Lacks conserved residue(s) required for the propagation of feature annotation.</text>
</comment>
<keyword evidence="7" id="KW-0648">Protein biosynthesis</keyword>
<evidence type="ECO:0000313" key="11">
    <source>
        <dbReference type="Proteomes" id="UP000034569"/>
    </source>
</evidence>
<name>A0A0G1NQM3_9BACT</name>